<dbReference type="Proteomes" id="UP000467124">
    <property type="component" value="Unassembled WGS sequence"/>
</dbReference>
<dbReference type="GeneID" id="91391607"/>
<feature type="domain" description="DUF6891" evidence="2">
    <location>
        <begin position="12"/>
        <end position="208"/>
    </location>
</feature>
<organism evidence="3 4">
    <name type="scientific">Nocardiopsis alba</name>
    <dbReference type="NCBI Taxonomy" id="53437"/>
    <lineage>
        <taxon>Bacteria</taxon>
        <taxon>Bacillati</taxon>
        <taxon>Actinomycetota</taxon>
        <taxon>Actinomycetes</taxon>
        <taxon>Streptosporangiales</taxon>
        <taxon>Nocardiopsidaceae</taxon>
        <taxon>Nocardiopsis</taxon>
    </lineage>
</organism>
<dbReference type="RefSeq" id="WP_026124818.1">
    <property type="nucleotide sequence ID" value="NZ_BAZE01000005.1"/>
</dbReference>
<feature type="region of interest" description="Disordered" evidence="1">
    <location>
        <begin position="191"/>
        <end position="224"/>
    </location>
</feature>
<name>A0A7K2IPQ5_9ACTN</name>
<evidence type="ECO:0000313" key="4">
    <source>
        <dbReference type="Proteomes" id="UP000467124"/>
    </source>
</evidence>
<dbReference type="InterPro" id="IPR054186">
    <property type="entry name" value="DUF6891"/>
</dbReference>
<dbReference type="Pfam" id="PF21831">
    <property type="entry name" value="DUF6891"/>
    <property type="match status" value="1"/>
</dbReference>
<accession>A0A7K2IPQ5</accession>
<proteinExistence type="predicted"/>
<gene>
    <name evidence="3" type="ORF">GTW20_06640</name>
</gene>
<evidence type="ECO:0000259" key="2">
    <source>
        <dbReference type="Pfam" id="PF21831"/>
    </source>
</evidence>
<evidence type="ECO:0000256" key="1">
    <source>
        <dbReference type="SAM" id="MobiDB-lite"/>
    </source>
</evidence>
<dbReference type="AlphaFoldDB" id="A0A7K2IPQ5"/>
<feature type="compositionally biased region" description="Basic residues" evidence="1">
    <location>
        <begin position="209"/>
        <end position="224"/>
    </location>
</feature>
<evidence type="ECO:0000313" key="3">
    <source>
        <dbReference type="EMBL" id="MYR31960.1"/>
    </source>
</evidence>
<sequence>MRNPFPDTDPEKVLEDVLTTLRAQVALGVLSFDAIVDRHIGDLVLDGLHRYVPDPTALPTDDPEEQRAWLIAVLDAEFAAALREQDEGEDLLDSERLSAAFRDLDANGILAREDYACCNTCAVSELAGEAGAEREARERDGRPPVRGYVFYHAQDAESLFPFLGFGSYVDRSPEGDTAVGEEVVEALRRHGLSPKWNGDPKRKIEGPSLRRRRTGHLARHPSAA</sequence>
<protein>
    <recommendedName>
        <fullName evidence="2">DUF6891 domain-containing protein</fullName>
    </recommendedName>
</protein>
<dbReference type="EMBL" id="WWHY01000001">
    <property type="protein sequence ID" value="MYR31960.1"/>
    <property type="molecule type" value="Genomic_DNA"/>
</dbReference>
<reference evidence="3 4" key="1">
    <citation type="journal article" date="2019" name="Nat. Commun.">
        <title>The antimicrobial potential of Streptomyces from insect microbiomes.</title>
        <authorList>
            <person name="Chevrette M.G."/>
            <person name="Carlson C.M."/>
            <person name="Ortega H.E."/>
            <person name="Thomas C."/>
            <person name="Ananiev G.E."/>
            <person name="Barns K.J."/>
            <person name="Book A.J."/>
            <person name="Cagnazzo J."/>
            <person name="Carlos C."/>
            <person name="Flanigan W."/>
            <person name="Grubbs K.J."/>
            <person name="Horn H.A."/>
            <person name="Hoffmann F.M."/>
            <person name="Klassen J.L."/>
            <person name="Knack J.J."/>
            <person name="Lewin G.R."/>
            <person name="McDonald B.R."/>
            <person name="Muller L."/>
            <person name="Melo W.G.P."/>
            <person name="Pinto-Tomas A.A."/>
            <person name="Schmitz A."/>
            <person name="Wendt-Pienkowski E."/>
            <person name="Wildman S."/>
            <person name="Zhao M."/>
            <person name="Zhang F."/>
            <person name="Bugni T.S."/>
            <person name="Andes D.R."/>
            <person name="Pupo M.T."/>
            <person name="Currie C.R."/>
        </authorList>
    </citation>
    <scope>NUCLEOTIDE SEQUENCE [LARGE SCALE GENOMIC DNA]</scope>
    <source>
        <strain evidence="3 4">SID5840</strain>
    </source>
</reference>
<comment type="caution">
    <text evidence="3">The sequence shown here is derived from an EMBL/GenBank/DDBJ whole genome shotgun (WGS) entry which is preliminary data.</text>
</comment>